<evidence type="ECO:0000256" key="9">
    <source>
        <dbReference type="ARBA" id="ARBA00022691"/>
    </source>
</evidence>
<keyword evidence="9 12" id="KW-0949">S-adenosyl-L-methionine</keyword>
<feature type="domain" description="Ribosomal RNA small subunit methyltransferase E PUA-like" evidence="14">
    <location>
        <begin position="20"/>
        <end position="64"/>
    </location>
</feature>
<evidence type="ECO:0000256" key="3">
    <source>
        <dbReference type="ARBA" id="ARBA00012328"/>
    </source>
</evidence>
<dbReference type="Proteomes" id="UP001597135">
    <property type="component" value="Unassembled WGS sequence"/>
</dbReference>
<keyword evidence="16" id="KW-1185">Reference proteome</keyword>
<evidence type="ECO:0000256" key="4">
    <source>
        <dbReference type="ARBA" id="ARBA00013673"/>
    </source>
</evidence>
<evidence type="ECO:0000313" key="15">
    <source>
        <dbReference type="EMBL" id="MFD1340908.1"/>
    </source>
</evidence>
<keyword evidence="6 12" id="KW-0698">rRNA processing</keyword>
<dbReference type="Pfam" id="PF04452">
    <property type="entry name" value="Methyltrans_RNA"/>
    <property type="match status" value="1"/>
</dbReference>
<evidence type="ECO:0000256" key="11">
    <source>
        <dbReference type="ARBA" id="ARBA00047944"/>
    </source>
</evidence>
<protein>
    <recommendedName>
        <fullName evidence="4 12">Ribosomal RNA small subunit methyltransferase E</fullName>
        <ecNumber evidence="3 12">2.1.1.193</ecNumber>
    </recommendedName>
</protein>
<dbReference type="InterPro" id="IPR006700">
    <property type="entry name" value="RsmE"/>
</dbReference>
<dbReference type="SUPFAM" id="SSF75217">
    <property type="entry name" value="alpha/beta knot"/>
    <property type="match status" value="1"/>
</dbReference>
<keyword evidence="7 12" id="KW-0489">Methyltransferase</keyword>
<dbReference type="GO" id="GO:0032259">
    <property type="term" value="P:methylation"/>
    <property type="evidence" value="ECO:0007669"/>
    <property type="project" value="UniProtKB-KW"/>
</dbReference>
<dbReference type="EMBL" id="JBHTMU010000001">
    <property type="protein sequence ID" value="MFD1340908.1"/>
    <property type="molecule type" value="Genomic_DNA"/>
</dbReference>
<evidence type="ECO:0000256" key="1">
    <source>
        <dbReference type="ARBA" id="ARBA00004496"/>
    </source>
</evidence>
<evidence type="ECO:0000256" key="8">
    <source>
        <dbReference type="ARBA" id="ARBA00022679"/>
    </source>
</evidence>
<evidence type="ECO:0000256" key="10">
    <source>
        <dbReference type="ARBA" id="ARBA00025699"/>
    </source>
</evidence>
<dbReference type="Gene3D" id="2.40.240.20">
    <property type="entry name" value="Hypothetical PUA domain-like, domain 1"/>
    <property type="match status" value="1"/>
</dbReference>
<dbReference type="InterPro" id="IPR046886">
    <property type="entry name" value="RsmE_MTase_dom"/>
</dbReference>
<feature type="domain" description="Ribosomal RNA small subunit methyltransferase E methyltransferase" evidence="13">
    <location>
        <begin position="78"/>
        <end position="238"/>
    </location>
</feature>
<organism evidence="15 16">
    <name type="scientific">Litorisediminicola beolgyonensis</name>
    <dbReference type="NCBI Taxonomy" id="1173614"/>
    <lineage>
        <taxon>Bacteria</taxon>
        <taxon>Pseudomonadati</taxon>
        <taxon>Pseudomonadota</taxon>
        <taxon>Alphaproteobacteria</taxon>
        <taxon>Rhodobacterales</taxon>
        <taxon>Paracoccaceae</taxon>
        <taxon>Litorisediminicola</taxon>
    </lineage>
</organism>
<dbReference type="EC" id="2.1.1.193" evidence="3 12"/>
<comment type="subcellular location">
    <subcellularLocation>
        <location evidence="1 12">Cytoplasm</location>
    </subcellularLocation>
</comment>
<dbReference type="Gene3D" id="3.40.1280.10">
    <property type="match status" value="1"/>
</dbReference>
<dbReference type="InterPro" id="IPR046887">
    <property type="entry name" value="RsmE_PUA-like"/>
</dbReference>
<sequence length="245" mass="27163">MSTVRLFVEHPLTPSQPLPLTREQAHYLFSVMRLGEGAELTLFNGVDGEWRARVSEAGKKGGVLEPVERLREQAGPPDLWLLFAPVKKARTDFIVEKAVEMGAARLVPVQTEFTNSERIRQDRLQAHAREAAEQCGALVVPEVAELARLDRLLSHWDATRRIMFCDEAEVEGDAQTASGRFEDATGDGPWAILIGPEGGFSEGERKRLRQMASAHVAALGPRILRADTAAVAALTLWQTRFGDWR</sequence>
<evidence type="ECO:0000259" key="14">
    <source>
        <dbReference type="Pfam" id="PF20260"/>
    </source>
</evidence>
<dbReference type="CDD" id="cd18084">
    <property type="entry name" value="RsmE-like"/>
    <property type="match status" value="1"/>
</dbReference>
<dbReference type="GO" id="GO:0008168">
    <property type="term" value="F:methyltransferase activity"/>
    <property type="evidence" value="ECO:0007669"/>
    <property type="project" value="UniProtKB-KW"/>
</dbReference>
<reference evidence="16" key="1">
    <citation type="journal article" date="2019" name="Int. J. Syst. Evol. Microbiol.">
        <title>The Global Catalogue of Microorganisms (GCM) 10K type strain sequencing project: providing services to taxonomists for standard genome sequencing and annotation.</title>
        <authorList>
            <consortium name="The Broad Institute Genomics Platform"/>
            <consortium name="The Broad Institute Genome Sequencing Center for Infectious Disease"/>
            <person name="Wu L."/>
            <person name="Ma J."/>
        </authorList>
    </citation>
    <scope>NUCLEOTIDE SEQUENCE [LARGE SCALE GENOMIC DNA]</scope>
    <source>
        <strain evidence="16">CCUG 62953</strain>
    </source>
</reference>
<proteinExistence type="inferred from homology"/>
<evidence type="ECO:0000259" key="13">
    <source>
        <dbReference type="Pfam" id="PF04452"/>
    </source>
</evidence>
<evidence type="ECO:0000256" key="5">
    <source>
        <dbReference type="ARBA" id="ARBA00022490"/>
    </source>
</evidence>
<dbReference type="InterPro" id="IPR029028">
    <property type="entry name" value="Alpha/beta_knot_MTases"/>
</dbReference>
<comment type="catalytic activity">
    <reaction evidence="11 12">
        <text>uridine(1498) in 16S rRNA + S-adenosyl-L-methionine = N(3)-methyluridine(1498) in 16S rRNA + S-adenosyl-L-homocysteine + H(+)</text>
        <dbReference type="Rhea" id="RHEA:42920"/>
        <dbReference type="Rhea" id="RHEA-COMP:10283"/>
        <dbReference type="Rhea" id="RHEA-COMP:10284"/>
        <dbReference type="ChEBI" id="CHEBI:15378"/>
        <dbReference type="ChEBI" id="CHEBI:57856"/>
        <dbReference type="ChEBI" id="CHEBI:59789"/>
        <dbReference type="ChEBI" id="CHEBI:65315"/>
        <dbReference type="ChEBI" id="CHEBI:74502"/>
        <dbReference type="EC" id="2.1.1.193"/>
    </reaction>
</comment>
<evidence type="ECO:0000256" key="12">
    <source>
        <dbReference type="PIRNR" id="PIRNR015601"/>
    </source>
</evidence>
<comment type="caution">
    <text evidence="15">The sequence shown here is derived from an EMBL/GenBank/DDBJ whole genome shotgun (WGS) entry which is preliminary data.</text>
</comment>
<keyword evidence="8 12" id="KW-0808">Transferase</keyword>
<dbReference type="PANTHER" id="PTHR30027:SF3">
    <property type="entry name" value="16S RRNA (URACIL(1498)-N(3))-METHYLTRANSFERASE"/>
    <property type="match status" value="1"/>
</dbReference>
<dbReference type="RefSeq" id="WP_386800967.1">
    <property type="nucleotide sequence ID" value="NZ_JBHTMU010000001.1"/>
</dbReference>
<dbReference type="PANTHER" id="PTHR30027">
    <property type="entry name" value="RIBOSOMAL RNA SMALL SUBUNIT METHYLTRANSFERASE E"/>
    <property type="match status" value="1"/>
</dbReference>
<evidence type="ECO:0000313" key="16">
    <source>
        <dbReference type="Proteomes" id="UP001597135"/>
    </source>
</evidence>
<dbReference type="InterPro" id="IPR029026">
    <property type="entry name" value="tRNA_m1G_MTases_N"/>
</dbReference>
<dbReference type="SUPFAM" id="SSF88697">
    <property type="entry name" value="PUA domain-like"/>
    <property type="match status" value="1"/>
</dbReference>
<dbReference type="Pfam" id="PF20260">
    <property type="entry name" value="PUA_4"/>
    <property type="match status" value="1"/>
</dbReference>
<evidence type="ECO:0000256" key="2">
    <source>
        <dbReference type="ARBA" id="ARBA00005528"/>
    </source>
</evidence>
<dbReference type="NCBIfam" id="NF008696">
    <property type="entry name" value="PRK11713.3-5"/>
    <property type="match status" value="1"/>
</dbReference>
<evidence type="ECO:0000256" key="7">
    <source>
        <dbReference type="ARBA" id="ARBA00022603"/>
    </source>
</evidence>
<dbReference type="NCBIfam" id="TIGR00046">
    <property type="entry name" value="RsmE family RNA methyltransferase"/>
    <property type="match status" value="1"/>
</dbReference>
<evidence type="ECO:0000256" key="6">
    <source>
        <dbReference type="ARBA" id="ARBA00022552"/>
    </source>
</evidence>
<dbReference type="PIRSF" id="PIRSF015601">
    <property type="entry name" value="MTase_slr0722"/>
    <property type="match status" value="1"/>
</dbReference>
<name>A0ABW3ZDV1_9RHOB</name>
<accession>A0ABW3ZDV1</accession>
<comment type="function">
    <text evidence="10 12">Specifically methylates the N3 position of the uracil ring of uridine 1498 (m3U1498) in 16S rRNA. Acts on the fully assembled 30S ribosomal subunit.</text>
</comment>
<comment type="similarity">
    <text evidence="2 12">Belongs to the RNA methyltransferase RsmE family.</text>
</comment>
<keyword evidence="5 12" id="KW-0963">Cytoplasm</keyword>
<gene>
    <name evidence="15" type="ORF">ACFQ4E_00565</name>
</gene>
<dbReference type="InterPro" id="IPR015947">
    <property type="entry name" value="PUA-like_sf"/>
</dbReference>